<gene>
    <name evidence="14" type="ORF">OM33_04355</name>
</gene>
<dbReference type="SUPFAM" id="SSF56935">
    <property type="entry name" value="Porins"/>
    <property type="match status" value="1"/>
</dbReference>
<reference evidence="14 15" key="1">
    <citation type="submission" date="2014-11" db="EMBL/GenBank/DDBJ databases">
        <title>Complete Genome Sequence of Pseudoalteromonas sp. Strain OCN003 Isolated from Kaneohe Bay, Oahu, Hawaii.</title>
        <authorList>
            <person name="Beurmann S."/>
            <person name="Videau P."/>
            <person name="Ushijima B."/>
            <person name="Smith A.M."/>
            <person name="Aeby G.S."/>
            <person name="Callahan S.M."/>
            <person name="Belcaid M."/>
        </authorList>
    </citation>
    <scope>NUCLEOTIDE SEQUENCE [LARGE SCALE GENOMIC DNA]</scope>
    <source>
        <strain evidence="14 15">OCN003</strain>
    </source>
</reference>
<keyword evidence="11" id="KW-0732">Signal</keyword>
<evidence type="ECO:0000256" key="2">
    <source>
        <dbReference type="ARBA" id="ARBA00022448"/>
    </source>
</evidence>
<dbReference type="Gene3D" id="2.40.170.20">
    <property type="entry name" value="TonB-dependent receptor, beta-barrel domain"/>
    <property type="match status" value="1"/>
</dbReference>
<evidence type="ECO:0000256" key="3">
    <source>
        <dbReference type="ARBA" id="ARBA00022452"/>
    </source>
</evidence>
<feature type="signal peptide" evidence="11">
    <location>
        <begin position="1"/>
        <end position="27"/>
    </location>
</feature>
<dbReference type="InterPro" id="IPR039426">
    <property type="entry name" value="TonB-dep_rcpt-like"/>
</dbReference>
<evidence type="ECO:0000256" key="10">
    <source>
        <dbReference type="SAM" id="MobiDB-lite"/>
    </source>
</evidence>
<dbReference type="EMBL" id="CP009888">
    <property type="protein sequence ID" value="AIY64459.1"/>
    <property type="molecule type" value="Genomic_DNA"/>
</dbReference>
<evidence type="ECO:0000256" key="4">
    <source>
        <dbReference type="ARBA" id="ARBA00022692"/>
    </source>
</evidence>
<keyword evidence="6 8" id="KW-0472">Membrane</keyword>
<dbReference type="STRING" id="1348114.OM33_04355"/>
<dbReference type="RefSeq" id="WP_038639180.1">
    <property type="nucleotide sequence ID" value="NZ_CP009888.1"/>
</dbReference>
<dbReference type="OrthoDB" id="176248at2"/>
<keyword evidence="4 8" id="KW-0812">Transmembrane</keyword>
<dbReference type="Pfam" id="PF00593">
    <property type="entry name" value="TonB_dep_Rec_b-barrel"/>
    <property type="match status" value="1"/>
</dbReference>
<dbReference type="Proteomes" id="UP000030341">
    <property type="component" value="Chromosome 1"/>
</dbReference>
<evidence type="ECO:0000256" key="6">
    <source>
        <dbReference type="ARBA" id="ARBA00023136"/>
    </source>
</evidence>
<dbReference type="InterPro" id="IPR000531">
    <property type="entry name" value="Beta-barrel_TonB"/>
</dbReference>
<sequence length="976" mass="105688">MVQFRKSVLKIAISTALLSSYSFAATAAEETAENQVERIEVTGSRIKRTDMEGANPVTTIDAVAISKMSVNNVGDLLQNLTSSAGAAVNTQTNNGGDSSTRFSLRGIGDERTLVLINGRRVVAGGNGANASVDLNTIPTSVVKRVEVLKDGASATYGSDAIAGVVNIITRNDYEGFELKLNAGQSGESDAEAKGIDLTFGSASDRGNVVVALGYNDQGDAFQGDRSFSEYELRAFPDGSTQRGGSSAPPWSNVDGAPGSANNPENPNADQNVTRGPDYGDWRPFDGATDSYNYNPVNYLQTPSKRKYANVFANYLLGEFGVLGEVNSFAEVSYVQTVGKRLIAPEPLAPLVFFNTEAPYSPNNYYNVKYGPKDENGNSYQINDWRRRMEDTGGRLNIRDYKTFRTVVGFNGVFQNGWDWEISYNFGQSDSVERTEGYFNLQRVGEAVGPTGWLDENGSLITDANGNPVVDAANGAQLVCLNSENTVIDGCLPLNIFGQPGTETGITPEMLQYISGDYNTVELGQNRQEVISAVVSGDLFDLPAGPVGFAAGYEYRKESGYYKPDTLILQGTTTAGDAVSTQGGYDVQEVFGEVVVPILDDAAFAHMLELSAAVRYSDYSSFGDNTSGKIGVKWMPVDSLLLRTTVSTAFRAPTIDDLVGGAAIGFPEAADPCDANTYGSAEAYQAVKNSANWANCVNTGVPEIGYDSDGVEQIPTNTGGAVNWGGAIELEPEEADVLTVGMVYTPDFIENLSFSIDYWEIQLDNALSTVGTQSALTGCFENGEYCERIRRFAPDSPAYGGIITVDDYAVNVGGIDTSGVDFDIRYTMDSDFGEWRFSLDGTYLLEYDKHLASQTIDHVGRFEVNHDGHFAELKTNFTVGWSMDEWDATLTTRYIDGVTETENGWWTDPFERSVESNVVVDIQGSYLVTDHLTVTAGVDNLFDEQPPFVYSAFGANTDVSTYDIIGRYMYLRAVVSF</sequence>
<dbReference type="AlphaFoldDB" id="A0A0A7ECZ3"/>
<keyword evidence="15" id="KW-1185">Reference proteome</keyword>
<dbReference type="Gene3D" id="2.170.130.10">
    <property type="entry name" value="TonB-dependent receptor, plug domain"/>
    <property type="match status" value="1"/>
</dbReference>
<keyword evidence="5 9" id="KW-0798">TonB box</keyword>
<dbReference type="InterPro" id="IPR012910">
    <property type="entry name" value="Plug_dom"/>
</dbReference>
<dbReference type="PROSITE" id="PS52016">
    <property type="entry name" value="TONB_DEPENDENT_REC_3"/>
    <property type="match status" value="1"/>
</dbReference>
<dbReference type="HOGENOM" id="CLU_010745_0_0_6"/>
<feature type="domain" description="TonB-dependent receptor-like beta-barrel" evidence="12">
    <location>
        <begin position="358"/>
        <end position="940"/>
    </location>
</feature>
<proteinExistence type="inferred from homology"/>
<evidence type="ECO:0000313" key="15">
    <source>
        <dbReference type="Proteomes" id="UP000030341"/>
    </source>
</evidence>
<evidence type="ECO:0000259" key="13">
    <source>
        <dbReference type="Pfam" id="PF07715"/>
    </source>
</evidence>
<dbReference type="PANTHER" id="PTHR47234:SF2">
    <property type="entry name" value="TONB-DEPENDENT RECEPTOR"/>
    <property type="match status" value="1"/>
</dbReference>
<evidence type="ECO:0000259" key="12">
    <source>
        <dbReference type="Pfam" id="PF00593"/>
    </source>
</evidence>
<feature type="domain" description="TonB-dependent receptor plug" evidence="13">
    <location>
        <begin position="51"/>
        <end position="164"/>
    </location>
</feature>
<evidence type="ECO:0000313" key="14">
    <source>
        <dbReference type="EMBL" id="AIY64459.1"/>
    </source>
</evidence>
<evidence type="ECO:0000256" key="1">
    <source>
        <dbReference type="ARBA" id="ARBA00004571"/>
    </source>
</evidence>
<evidence type="ECO:0000256" key="8">
    <source>
        <dbReference type="PROSITE-ProRule" id="PRU01360"/>
    </source>
</evidence>
<dbReference type="InterPro" id="IPR036942">
    <property type="entry name" value="Beta-barrel_TonB_sf"/>
</dbReference>
<comment type="similarity">
    <text evidence="8 9">Belongs to the TonB-dependent receptor family.</text>
</comment>
<keyword evidence="7 8" id="KW-0998">Cell outer membrane</keyword>
<dbReference type="PANTHER" id="PTHR47234">
    <property type="match status" value="1"/>
</dbReference>
<organism evidence="14 15">
    <name type="scientific">Pseudoalteromonas piratica</name>
    <dbReference type="NCBI Taxonomy" id="1348114"/>
    <lineage>
        <taxon>Bacteria</taxon>
        <taxon>Pseudomonadati</taxon>
        <taxon>Pseudomonadota</taxon>
        <taxon>Gammaproteobacteria</taxon>
        <taxon>Alteromonadales</taxon>
        <taxon>Pseudoalteromonadaceae</taxon>
        <taxon>Pseudoalteromonas</taxon>
    </lineage>
</organism>
<dbReference type="InterPro" id="IPR037066">
    <property type="entry name" value="Plug_dom_sf"/>
</dbReference>
<name>A0A0A7ECZ3_9GAMM</name>
<dbReference type="Pfam" id="PF07715">
    <property type="entry name" value="Plug"/>
    <property type="match status" value="1"/>
</dbReference>
<keyword evidence="14" id="KW-0675">Receptor</keyword>
<evidence type="ECO:0000256" key="9">
    <source>
        <dbReference type="RuleBase" id="RU003357"/>
    </source>
</evidence>
<keyword evidence="3 8" id="KW-1134">Transmembrane beta strand</keyword>
<feature type="chain" id="PRO_5002027903" evidence="11">
    <location>
        <begin position="28"/>
        <end position="976"/>
    </location>
</feature>
<dbReference type="GO" id="GO:0009279">
    <property type="term" value="C:cell outer membrane"/>
    <property type="evidence" value="ECO:0007669"/>
    <property type="project" value="UniProtKB-SubCell"/>
</dbReference>
<protein>
    <submittedName>
        <fullName evidence="14">TonB-dependent receptor</fullName>
    </submittedName>
</protein>
<feature type="region of interest" description="Disordered" evidence="10">
    <location>
        <begin position="235"/>
        <end position="283"/>
    </location>
</feature>
<evidence type="ECO:0000256" key="11">
    <source>
        <dbReference type="SAM" id="SignalP"/>
    </source>
</evidence>
<keyword evidence="2 8" id="KW-0813">Transport</keyword>
<dbReference type="KEGG" id="pseo:OM33_04355"/>
<accession>A0A0A7ECZ3</accession>
<feature type="compositionally biased region" description="Polar residues" evidence="10">
    <location>
        <begin position="259"/>
        <end position="273"/>
    </location>
</feature>
<dbReference type="eggNOG" id="COG4771">
    <property type="taxonomic scope" value="Bacteria"/>
</dbReference>
<comment type="subcellular location">
    <subcellularLocation>
        <location evidence="1 8">Cell outer membrane</location>
        <topology evidence="1 8">Multi-pass membrane protein</topology>
    </subcellularLocation>
</comment>
<evidence type="ECO:0000256" key="7">
    <source>
        <dbReference type="ARBA" id="ARBA00023237"/>
    </source>
</evidence>
<evidence type="ECO:0000256" key="5">
    <source>
        <dbReference type="ARBA" id="ARBA00023077"/>
    </source>
</evidence>